<evidence type="ECO:0000313" key="1">
    <source>
        <dbReference type="EMBL" id="AUQ93826.1"/>
    </source>
</evidence>
<keyword evidence="3" id="KW-1185">Reference proteome</keyword>
<keyword evidence="2" id="KW-0614">Plasmid</keyword>
<dbReference type="Proteomes" id="UP000236536">
    <property type="component" value="Plasmid pP66_i"/>
</dbReference>
<dbReference type="Pfam" id="PF11112">
    <property type="entry name" value="PyocinActivator"/>
    <property type="match status" value="1"/>
</dbReference>
<organism evidence="1 3">
    <name type="scientific">Phaeobacter inhibens</name>
    <dbReference type="NCBI Taxonomy" id="221822"/>
    <lineage>
        <taxon>Bacteria</taxon>
        <taxon>Pseudomonadati</taxon>
        <taxon>Pseudomonadota</taxon>
        <taxon>Alphaproteobacteria</taxon>
        <taxon>Rhodobacterales</taxon>
        <taxon>Roseobacteraceae</taxon>
        <taxon>Phaeobacter</taxon>
    </lineage>
</organism>
<proteinExistence type="predicted"/>
<dbReference type="EMBL" id="CP010705">
    <property type="protein sequence ID" value="AUQ93826.1"/>
    <property type="molecule type" value="Genomic_DNA"/>
</dbReference>
<gene>
    <name evidence="1" type="ORF">PhaeoP66_01022</name>
    <name evidence="2" type="ORF">PhaeoP66_04650</name>
</gene>
<protein>
    <submittedName>
        <fullName evidence="1">Pyocin activator protein PrtN</fullName>
    </submittedName>
</protein>
<accession>A0ABM6RBX7</accession>
<geneLocation type="plasmid" evidence="2 3">
    <name>pP66_i</name>
</geneLocation>
<evidence type="ECO:0000313" key="2">
    <source>
        <dbReference type="EMBL" id="AUQ97376.1"/>
    </source>
</evidence>
<evidence type="ECO:0000313" key="3">
    <source>
        <dbReference type="Proteomes" id="UP000236536"/>
    </source>
</evidence>
<reference evidence="1 3" key="2">
    <citation type="journal article" date="2017" name="Int. J. Syst. Evol. Microbiol.">
        <title>Adaptation of Surface-Associated Bacteria to the Open Ocean: A Genomically Distinct Subpopulation of Phaeobacter gallaeciensis Colonizes Pacific Mesozooplankton.</title>
        <authorList>
            <person name="Freese H.M."/>
            <person name="Methner A."/>
            <person name="Overmann J."/>
        </authorList>
    </citation>
    <scope>NUCLEOTIDE SEQUENCE [LARGE SCALE GENOMIC DNA]</scope>
    <source>
        <strain evidence="1 3">P66</strain>
        <plasmid evidence="2 3">pP66_i</plasmid>
    </source>
</reference>
<sequence>MNTLWLLTAKYEGNPLVTVDALRTDYFSGMSREVFLRKVESGEIPLPLTRLGEGQKAPRCVHVKDLAAYIDDCAEQARKELRRKL</sequence>
<name>A0ABM6RBX7_9RHOB</name>
<reference evidence="1 3" key="1">
    <citation type="journal article" date="2017" name="Genome Biol. Evol.">
        <title>Trajectories and Drivers of Genome Evolution in Surface-Associated Marine Phaeobacter.</title>
        <authorList>
            <person name="Freese H.M."/>
            <person name="Sikorski J."/>
            <person name="Bunk B."/>
            <person name="Scheuner C."/>
            <person name="Meier-Kolthoff J.P."/>
            <person name="Sproer C."/>
            <person name="Gram L."/>
            <person name="Overmann J."/>
        </authorList>
    </citation>
    <scope>NUCLEOTIDE SEQUENCE [LARGE SCALE GENOMIC DNA]</scope>
    <source>
        <strain evidence="1 3">P66</strain>
        <plasmid evidence="2 3">pP66_i</plasmid>
    </source>
</reference>
<dbReference type="EMBL" id="CP010714">
    <property type="protein sequence ID" value="AUQ97376.1"/>
    <property type="molecule type" value="Genomic_DNA"/>
</dbReference>
<dbReference type="RefSeq" id="WP_102873887.1">
    <property type="nucleotide sequence ID" value="NZ_BSKP01000001.1"/>
</dbReference>
<dbReference type="InterPro" id="IPR020518">
    <property type="entry name" value="Tscrpt_reg_PrtN"/>
</dbReference>
<dbReference type="Proteomes" id="UP000236536">
    <property type="component" value="Chromosome"/>
</dbReference>